<proteinExistence type="predicted"/>
<reference evidence="1 2" key="1">
    <citation type="submission" date="2019-01" db="EMBL/GenBank/DDBJ databases">
        <title>Genome sequencing of the rare red list fungi Fomitopsis rosea.</title>
        <authorList>
            <person name="Buettner E."/>
            <person name="Kellner H."/>
        </authorList>
    </citation>
    <scope>NUCLEOTIDE SEQUENCE [LARGE SCALE GENOMIC DNA]</scope>
    <source>
        <strain evidence="1 2">DSM 105464</strain>
    </source>
</reference>
<accession>A0A4Y9Z3B1</accession>
<name>A0A4Y9Z3B1_9APHY</name>
<sequence length="56" mass="6214">MTFKFFPNPTRPALLTVPAYGRKRVPLFFDSEVTVAQSDIPARVTVCGMRRSAAAK</sequence>
<protein>
    <submittedName>
        <fullName evidence="1">Uncharacterized protein</fullName>
    </submittedName>
</protein>
<dbReference type="Proteomes" id="UP000298390">
    <property type="component" value="Unassembled WGS sequence"/>
</dbReference>
<organism evidence="1 2">
    <name type="scientific">Rhodofomes roseus</name>
    <dbReference type="NCBI Taxonomy" id="34475"/>
    <lineage>
        <taxon>Eukaryota</taxon>
        <taxon>Fungi</taxon>
        <taxon>Dikarya</taxon>
        <taxon>Basidiomycota</taxon>
        <taxon>Agaricomycotina</taxon>
        <taxon>Agaricomycetes</taxon>
        <taxon>Polyporales</taxon>
        <taxon>Rhodofomes</taxon>
    </lineage>
</organism>
<dbReference type="AlphaFoldDB" id="A0A4Y9Z3B1"/>
<evidence type="ECO:0000313" key="1">
    <source>
        <dbReference type="EMBL" id="TFY69064.1"/>
    </source>
</evidence>
<comment type="caution">
    <text evidence="1">The sequence shown here is derived from an EMBL/GenBank/DDBJ whole genome shotgun (WGS) entry which is preliminary data.</text>
</comment>
<evidence type="ECO:0000313" key="2">
    <source>
        <dbReference type="Proteomes" id="UP000298390"/>
    </source>
</evidence>
<gene>
    <name evidence="1" type="ORF">EVJ58_g652</name>
</gene>
<dbReference type="EMBL" id="SEKV01000017">
    <property type="protein sequence ID" value="TFY69064.1"/>
    <property type="molecule type" value="Genomic_DNA"/>
</dbReference>